<proteinExistence type="predicted"/>
<dbReference type="Proteomes" id="UP000225833">
    <property type="component" value="Unassembled WGS sequence"/>
</dbReference>
<dbReference type="OrthoDB" id="6556083at2"/>
<organism evidence="1 2">
    <name type="scientific">Xenorhabdus budapestensis</name>
    <dbReference type="NCBI Taxonomy" id="290110"/>
    <lineage>
        <taxon>Bacteria</taxon>
        <taxon>Pseudomonadati</taxon>
        <taxon>Pseudomonadota</taxon>
        <taxon>Gammaproteobacteria</taxon>
        <taxon>Enterobacterales</taxon>
        <taxon>Morganellaceae</taxon>
        <taxon>Xenorhabdus</taxon>
    </lineage>
</organism>
<sequence length="101" mass="11346">MAKLPKKIIMPENKKTTLRQFISTAVHKPSSASAVTRVNLTLTEADLEKSLRFQNEGSISRAEVIRAALEALEHLPESKRLELFEEIRKNSPKAGRPPINK</sequence>
<evidence type="ECO:0000313" key="1">
    <source>
        <dbReference type="EMBL" id="PHM25066.1"/>
    </source>
</evidence>
<dbReference type="RefSeq" id="WP_099136891.1">
    <property type="nucleotide sequence ID" value="NZ_CAWNNJ010000088.1"/>
</dbReference>
<comment type="caution">
    <text evidence="1">The sequence shown here is derived from an EMBL/GenBank/DDBJ whole genome shotgun (WGS) entry which is preliminary data.</text>
</comment>
<accession>A0A2D0IT41</accession>
<gene>
    <name evidence="1" type="ORF">Xbud_03139</name>
</gene>
<name>A0A2D0IT41_XENBU</name>
<protein>
    <submittedName>
        <fullName evidence="1">Uncharacterized protein</fullName>
    </submittedName>
</protein>
<dbReference type="AlphaFoldDB" id="A0A2D0IT41"/>
<dbReference type="EMBL" id="NIBS01000021">
    <property type="protein sequence ID" value="PHM25066.1"/>
    <property type="molecule type" value="Genomic_DNA"/>
</dbReference>
<evidence type="ECO:0000313" key="2">
    <source>
        <dbReference type="Proteomes" id="UP000225833"/>
    </source>
</evidence>
<reference evidence="1 2" key="1">
    <citation type="journal article" date="2017" name="Nat. Microbiol.">
        <title>Natural product diversity associated with the nematode symbionts Photorhabdus and Xenorhabdus.</title>
        <authorList>
            <person name="Tobias N.J."/>
            <person name="Wolff H."/>
            <person name="Djahanschiri B."/>
            <person name="Grundmann F."/>
            <person name="Kronenwerth M."/>
            <person name="Shi Y.M."/>
            <person name="Simonyi S."/>
            <person name="Grun P."/>
            <person name="Shapiro-Ilan D."/>
            <person name="Pidot S.J."/>
            <person name="Stinear T.P."/>
            <person name="Ebersberger I."/>
            <person name="Bode H.B."/>
        </authorList>
    </citation>
    <scope>NUCLEOTIDE SEQUENCE [LARGE SCALE GENOMIC DNA]</scope>
    <source>
        <strain evidence="1 2">DSM 16342</strain>
    </source>
</reference>